<keyword evidence="1" id="KW-1133">Transmembrane helix</keyword>
<dbReference type="AlphaFoldDB" id="A0A1I6CP42"/>
<evidence type="ECO:0000256" key="1">
    <source>
        <dbReference type="SAM" id="Phobius"/>
    </source>
</evidence>
<reference evidence="3 4" key="1">
    <citation type="submission" date="2016-10" db="EMBL/GenBank/DDBJ databases">
        <authorList>
            <person name="de Groot N.N."/>
        </authorList>
    </citation>
    <scope>NUCLEOTIDE SEQUENCE [LARGE SCALE GENOMIC DNA]</scope>
    <source>
        <strain evidence="4">KMM 9023,NRIC 0796,JCM 17311,KCTC 23692</strain>
    </source>
</reference>
<dbReference type="InterPro" id="IPR022472">
    <property type="entry name" value="VPLPA-CTERM"/>
</dbReference>
<feature type="transmembrane region" description="Helical" evidence="1">
    <location>
        <begin position="148"/>
        <end position="168"/>
    </location>
</feature>
<feature type="signal peptide" evidence="2">
    <location>
        <begin position="1"/>
        <end position="21"/>
    </location>
</feature>
<keyword evidence="1" id="KW-0472">Membrane</keyword>
<organism evidence="3 4">
    <name type="scientific">Poseidonocella sedimentorum</name>
    <dbReference type="NCBI Taxonomy" id="871652"/>
    <lineage>
        <taxon>Bacteria</taxon>
        <taxon>Pseudomonadati</taxon>
        <taxon>Pseudomonadota</taxon>
        <taxon>Alphaproteobacteria</taxon>
        <taxon>Rhodobacterales</taxon>
        <taxon>Roseobacteraceae</taxon>
        <taxon>Poseidonocella</taxon>
    </lineage>
</organism>
<accession>A0A1I6CP42</accession>
<dbReference type="NCBIfam" id="TIGR03370">
    <property type="entry name" value="VPLPA-CTERM"/>
    <property type="match status" value="1"/>
</dbReference>
<evidence type="ECO:0000313" key="3">
    <source>
        <dbReference type="EMBL" id="SFQ94938.1"/>
    </source>
</evidence>
<evidence type="ECO:0000256" key="2">
    <source>
        <dbReference type="SAM" id="SignalP"/>
    </source>
</evidence>
<sequence length="174" mass="17495">MQIRSILAAATVATLPLAANAATINGTAAPGGTYDISGTAYDFQSGFDNGDGAGSYEFTFENASALASSVMATVTVNQHDVTAGFLGGVTVSFGSEQVFVAQGELAKLKFDQSLSAGESTKLSFVFGDAYGTDSVGPDLDFIIAPAPVPLPAALPLLGVALGGLGIAARRRKAA</sequence>
<keyword evidence="4" id="KW-1185">Reference proteome</keyword>
<dbReference type="RefSeq" id="WP_092075571.1">
    <property type="nucleotide sequence ID" value="NZ_FOYI01000001.1"/>
</dbReference>
<dbReference type="OrthoDB" id="9923188at2"/>
<evidence type="ECO:0000313" key="4">
    <source>
        <dbReference type="Proteomes" id="UP000199302"/>
    </source>
</evidence>
<gene>
    <name evidence="3" type="ORF">SAMN04515673_101124</name>
</gene>
<name>A0A1I6CP42_9RHOB</name>
<feature type="chain" id="PRO_5011705403" evidence="2">
    <location>
        <begin position="22"/>
        <end position="174"/>
    </location>
</feature>
<keyword evidence="2" id="KW-0732">Signal</keyword>
<protein>
    <submittedName>
        <fullName evidence="3">VPLPA-CTERM protein sorting domain-containing protein</fullName>
    </submittedName>
</protein>
<keyword evidence="1" id="KW-0812">Transmembrane</keyword>
<proteinExistence type="predicted"/>
<dbReference type="EMBL" id="FOYI01000001">
    <property type="protein sequence ID" value="SFQ94938.1"/>
    <property type="molecule type" value="Genomic_DNA"/>
</dbReference>
<dbReference type="Proteomes" id="UP000199302">
    <property type="component" value="Unassembled WGS sequence"/>
</dbReference>